<gene>
    <name evidence="1" type="ORF">TorRG33x02_185190</name>
</gene>
<dbReference type="EMBL" id="JXTC01000144">
    <property type="protein sequence ID" value="PON85663.1"/>
    <property type="molecule type" value="Genomic_DNA"/>
</dbReference>
<name>A0A2P5EJI7_TREOI</name>
<protein>
    <submittedName>
        <fullName evidence="1">Uncharacterized protein</fullName>
    </submittedName>
</protein>
<evidence type="ECO:0000313" key="2">
    <source>
        <dbReference type="Proteomes" id="UP000237000"/>
    </source>
</evidence>
<sequence>MSSFFLFNYKFLLLKDVLKDLLEHMSFLYKKPKLVIVFVYLVRR</sequence>
<reference evidence="2" key="1">
    <citation type="submission" date="2016-06" db="EMBL/GenBank/DDBJ databases">
        <title>Parallel loss of symbiosis genes in relatives of nitrogen-fixing non-legume Parasponia.</title>
        <authorList>
            <person name="Van Velzen R."/>
            <person name="Holmer R."/>
            <person name="Bu F."/>
            <person name="Rutten L."/>
            <person name="Van Zeijl A."/>
            <person name="Liu W."/>
            <person name="Santuari L."/>
            <person name="Cao Q."/>
            <person name="Sharma T."/>
            <person name="Shen D."/>
            <person name="Roswanjaya Y."/>
            <person name="Wardhani T."/>
            <person name="Kalhor M.S."/>
            <person name="Jansen J."/>
            <person name="Van den Hoogen J."/>
            <person name="Gungor B."/>
            <person name="Hartog M."/>
            <person name="Hontelez J."/>
            <person name="Verver J."/>
            <person name="Yang W.-C."/>
            <person name="Schijlen E."/>
            <person name="Repin R."/>
            <person name="Schilthuizen M."/>
            <person name="Schranz E."/>
            <person name="Heidstra R."/>
            <person name="Miyata K."/>
            <person name="Fedorova E."/>
            <person name="Kohlen W."/>
            <person name="Bisseling T."/>
            <person name="Smit S."/>
            <person name="Geurts R."/>
        </authorList>
    </citation>
    <scope>NUCLEOTIDE SEQUENCE [LARGE SCALE GENOMIC DNA]</scope>
    <source>
        <strain evidence="2">cv. RG33-2</strain>
    </source>
</reference>
<dbReference type="Proteomes" id="UP000237000">
    <property type="component" value="Unassembled WGS sequence"/>
</dbReference>
<accession>A0A2P5EJI7</accession>
<evidence type="ECO:0000313" key="1">
    <source>
        <dbReference type="EMBL" id="PON85663.1"/>
    </source>
</evidence>
<dbReference type="AlphaFoldDB" id="A0A2P5EJI7"/>
<comment type="caution">
    <text evidence="1">The sequence shown here is derived from an EMBL/GenBank/DDBJ whole genome shotgun (WGS) entry which is preliminary data.</text>
</comment>
<keyword evidence="2" id="KW-1185">Reference proteome</keyword>
<organism evidence="1 2">
    <name type="scientific">Trema orientale</name>
    <name type="common">Charcoal tree</name>
    <name type="synonym">Celtis orientalis</name>
    <dbReference type="NCBI Taxonomy" id="63057"/>
    <lineage>
        <taxon>Eukaryota</taxon>
        <taxon>Viridiplantae</taxon>
        <taxon>Streptophyta</taxon>
        <taxon>Embryophyta</taxon>
        <taxon>Tracheophyta</taxon>
        <taxon>Spermatophyta</taxon>
        <taxon>Magnoliopsida</taxon>
        <taxon>eudicotyledons</taxon>
        <taxon>Gunneridae</taxon>
        <taxon>Pentapetalae</taxon>
        <taxon>rosids</taxon>
        <taxon>fabids</taxon>
        <taxon>Rosales</taxon>
        <taxon>Cannabaceae</taxon>
        <taxon>Trema</taxon>
    </lineage>
</organism>
<dbReference type="InParanoid" id="A0A2P5EJI7"/>
<proteinExistence type="predicted"/>